<evidence type="ECO:0000259" key="4">
    <source>
        <dbReference type="Pfam" id="PF00440"/>
    </source>
</evidence>
<gene>
    <name evidence="6" type="ORF">GQF42_37140</name>
</gene>
<feature type="domain" description="HTH tetR-type" evidence="4">
    <location>
        <begin position="18"/>
        <end position="61"/>
    </location>
</feature>
<dbReference type="InterPro" id="IPR001647">
    <property type="entry name" value="HTH_TetR"/>
</dbReference>
<evidence type="ECO:0000259" key="5">
    <source>
        <dbReference type="Pfam" id="PF21993"/>
    </source>
</evidence>
<protein>
    <submittedName>
        <fullName evidence="6">TetR family transcriptional regulator</fullName>
    </submittedName>
</protein>
<dbReference type="SUPFAM" id="SSF48498">
    <property type="entry name" value="Tetracyclin repressor-like, C-terminal domain"/>
    <property type="match status" value="1"/>
</dbReference>
<dbReference type="PANTHER" id="PTHR47506:SF3">
    <property type="entry name" value="HTH-TYPE TRANSCRIPTIONAL REGULATOR LMRA"/>
    <property type="match status" value="1"/>
</dbReference>
<dbReference type="Proteomes" id="UP000436138">
    <property type="component" value="Chromosome"/>
</dbReference>
<accession>A0A6I6NIT8</accession>
<dbReference type="InterPro" id="IPR036271">
    <property type="entry name" value="Tet_transcr_reg_TetR-rel_C_sf"/>
</dbReference>
<evidence type="ECO:0000256" key="2">
    <source>
        <dbReference type="ARBA" id="ARBA00023125"/>
    </source>
</evidence>
<dbReference type="PANTHER" id="PTHR47506">
    <property type="entry name" value="TRANSCRIPTIONAL REGULATORY PROTEIN"/>
    <property type="match status" value="1"/>
</dbReference>
<name>A0A6I6NIT8_9ACTN</name>
<keyword evidence="2" id="KW-0238">DNA-binding</keyword>
<proteinExistence type="predicted"/>
<evidence type="ECO:0000313" key="6">
    <source>
        <dbReference type="EMBL" id="QHA08146.1"/>
    </source>
</evidence>
<keyword evidence="1" id="KW-0805">Transcription regulation</keyword>
<dbReference type="Pfam" id="PF21993">
    <property type="entry name" value="TetR_C_13_2"/>
    <property type="match status" value="1"/>
</dbReference>
<dbReference type="KEGG" id="sbro:GQF42_37140"/>
<organism evidence="6 7">
    <name type="scientific">Streptomyces broussonetiae</name>
    <dbReference type="NCBI Taxonomy" id="2686304"/>
    <lineage>
        <taxon>Bacteria</taxon>
        <taxon>Bacillati</taxon>
        <taxon>Actinomycetota</taxon>
        <taxon>Actinomycetes</taxon>
        <taxon>Kitasatosporales</taxon>
        <taxon>Streptomycetaceae</taxon>
        <taxon>Streptomyces</taxon>
    </lineage>
</organism>
<evidence type="ECO:0000313" key="7">
    <source>
        <dbReference type="Proteomes" id="UP000436138"/>
    </source>
</evidence>
<dbReference type="GO" id="GO:0003677">
    <property type="term" value="F:DNA binding"/>
    <property type="evidence" value="ECO:0007669"/>
    <property type="project" value="UniProtKB-KW"/>
</dbReference>
<dbReference type="SUPFAM" id="SSF46689">
    <property type="entry name" value="Homeodomain-like"/>
    <property type="match status" value="1"/>
</dbReference>
<feature type="domain" description="Transcriptional regulator LmrA/YxaF-like C-terminal" evidence="5">
    <location>
        <begin position="85"/>
        <end position="185"/>
    </location>
</feature>
<sequence>MGEAQARRGPRERMVFSAAQLIRRDGIAATGMREVAALADAPRGSLQHYFPGGKEQLVNEAVGWAGRYAGKRIARFVADLDEPSPSALFAAMIAQWTDEYEAQGFGGGCPVAAATVERASAGGATREAVAAAFATWREPLTGALGDMGVPAARAEALATLMISTLEGAIILARAEQDVRPLRTVVAELGPLLDAAVPPAS</sequence>
<evidence type="ECO:0000256" key="1">
    <source>
        <dbReference type="ARBA" id="ARBA00023015"/>
    </source>
</evidence>
<keyword evidence="3" id="KW-0804">Transcription</keyword>
<dbReference type="RefSeq" id="WP_158927283.1">
    <property type="nucleotide sequence ID" value="NZ_CP047020.1"/>
</dbReference>
<reference evidence="6 7" key="1">
    <citation type="submission" date="2019-12" db="EMBL/GenBank/DDBJ databases">
        <title>Streptomyces sp. strain T44 isolated from rhizosphere soil of Broussonetia papyrifera.</title>
        <authorList>
            <person name="Mo P."/>
        </authorList>
    </citation>
    <scope>NUCLEOTIDE SEQUENCE [LARGE SCALE GENOMIC DNA]</scope>
    <source>
        <strain evidence="6 7">T44</strain>
    </source>
</reference>
<dbReference type="Gene3D" id="1.10.357.10">
    <property type="entry name" value="Tetracycline Repressor, domain 2"/>
    <property type="match status" value="1"/>
</dbReference>
<dbReference type="InterPro" id="IPR054156">
    <property type="entry name" value="YxaF_TetR_C"/>
</dbReference>
<dbReference type="AlphaFoldDB" id="A0A6I6NIT8"/>
<dbReference type="InterPro" id="IPR009057">
    <property type="entry name" value="Homeodomain-like_sf"/>
</dbReference>
<keyword evidence="7" id="KW-1185">Reference proteome</keyword>
<dbReference type="EMBL" id="CP047020">
    <property type="protein sequence ID" value="QHA08146.1"/>
    <property type="molecule type" value="Genomic_DNA"/>
</dbReference>
<evidence type="ECO:0000256" key="3">
    <source>
        <dbReference type="ARBA" id="ARBA00023163"/>
    </source>
</evidence>
<dbReference type="Pfam" id="PF00440">
    <property type="entry name" value="TetR_N"/>
    <property type="match status" value="1"/>
</dbReference>